<evidence type="ECO:0000256" key="10">
    <source>
        <dbReference type="ARBA" id="ARBA00048540"/>
    </source>
</evidence>
<proteinExistence type="inferred from homology"/>
<keyword evidence="8 11" id="KW-0460">Magnesium</keyword>
<dbReference type="PROSITE" id="PS51257">
    <property type="entry name" value="PROKAR_LIPOPROTEIN"/>
    <property type="match status" value="1"/>
</dbReference>
<dbReference type="PIRSF" id="PIRSF006268">
    <property type="entry name" value="ApbE"/>
    <property type="match status" value="1"/>
</dbReference>
<evidence type="ECO:0000313" key="14">
    <source>
        <dbReference type="Proteomes" id="UP001157961"/>
    </source>
</evidence>
<keyword evidence="7 11" id="KW-0274">FAD</keyword>
<dbReference type="InterPro" id="IPR003374">
    <property type="entry name" value="ApbE-like_sf"/>
</dbReference>
<dbReference type="PANTHER" id="PTHR30040:SF2">
    <property type="entry name" value="FAD:PROTEIN FMN TRANSFERASE"/>
    <property type="match status" value="1"/>
</dbReference>
<evidence type="ECO:0000256" key="5">
    <source>
        <dbReference type="ARBA" id="ARBA00022679"/>
    </source>
</evidence>
<keyword evidence="12" id="KW-0997">Cell inner membrane</keyword>
<keyword evidence="4 11" id="KW-0285">Flavoprotein</keyword>
<dbReference type="Proteomes" id="UP001157961">
    <property type="component" value="Unassembled WGS sequence"/>
</dbReference>
<dbReference type="EMBL" id="FXTY01000005">
    <property type="protein sequence ID" value="SMP25689.1"/>
    <property type="molecule type" value="Genomic_DNA"/>
</dbReference>
<evidence type="ECO:0000256" key="8">
    <source>
        <dbReference type="ARBA" id="ARBA00022842"/>
    </source>
</evidence>
<keyword evidence="12 13" id="KW-0449">Lipoprotein</keyword>
<dbReference type="Gene3D" id="3.10.520.10">
    <property type="entry name" value="ApbE-like domains"/>
    <property type="match status" value="1"/>
</dbReference>
<keyword evidence="12" id="KW-0732">Signal</keyword>
<keyword evidence="6 11" id="KW-0479">Metal-binding</keyword>
<accession>A0ABY1P507</accession>
<evidence type="ECO:0000256" key="6">
    <source>
        <dbReference type="ARBA" id="ARBA00022723"/>
    </source>
</evidence>
<evidence type="ECO:0000313" key="13">
    <source>
        <dbReference type="EMBL" id="SMP25689.1"/>
    </source>
</evidence>
<evidence type="ECO:0000256" key="7">
    <source>
        <dbReference type="ARBA" id="ARBA00022827"/>
    </source>
</evidence>
<name>A0ABY1P507_9RHOB</name>
<dbReference type="EC" id="2.7.1.180" evidence="2 11"/>
<dbReference type="PANTHER" id="PTHR30040">
    <property type="entry name" value="THIAMINE BIOSYNTHESIS LIPOPROTEIN APBE"/>
    <property type="match status" value="1"/>
</dbReference>
<comment type="catalytic activity">
    <reaction evidence="10 11 12">
        <text>L-threonyl-[protein] + FAD = FMN-L-threonyl-[protein] + AMP + H(+)</text>
        <dbReference type="Rhea" id="RHEA:36847"/>
        <dbReference type="Rhea" id="RHEA-COMP:11060"/>
        <dbReference type="Rhea" id="RHEA-COMP:11061"/>
        <dbReference type="ChEBI" id="CHEBI:15378"/>
        <dbReference type="ChEBI" id="CHEBI:30013"/>
        <dbReference type="ChEBI" id="CHEBI:57692"/>
        <dbReference type="ChEBI" id="CHEBI:74257"/>
        <dbReference type="ChEBI" id="CHEBI:456215"/>
        <dbReference type="EC" id="2.7.1.180"/>
    </reaction>
</comment>
<protein>
    <recommendedName>
        <fullName evidence="3 11">FAD:protein FMN transferase</fullName>
        <ecNumber evidence="2 11">2.7.1.180</ecNumber>
    </recommendedName>
    <alternativeName>
        <fullName evidence="9 11">Flavin transferase</fullName>
    </alternativeName>
</protein>
<dbReference type="RefSeq" id="WP_283426553.1">
    <property type="nucleotide sequence ID" value="NZ_FXTY01000005.1"/>
</dbReference>
<evidence type="ECO:0000256" key="1">
    <source>
        <dbReference type="ARBA" id="ARBA00001946"/>
    </source>
</evidence>
<feature type="chain" id="PRO_5045008431" description="FAD:protein FMN transferase" evidence="12">
    <location>
        <begin position="24"/>
        <end position="341"/>
    </location>
</feature>
<dbReference type="InterPro" id="IPR024932">
    <property type="entry name" value="ApbE"/>
</dbReference>
<feature type="signal peptide" evidence="12">
    <location>
        <begin position="1"/>
        <end position="23"/>
    </location>
</feature>
<evidence type="ECO:0000256" key="3">
    <source>
        <dbReference type="ARBA" id="ARBA00016337"/>
    </source>
</evidence>
<evidence type="ECO:0000256" key="2">
    <source>
        <dbReference type="ARBA" id="ARBA00011955"/>
    </source>
</evidence>
<evidence type="ECO:0000256" key="4">
    <source>
        <dbReference type="ARBA" id="ARBA00022630"/>
    </source>
</evidence>
<keyword evidence="12" id="KW-1003">Cell membrane</keyword>
<comment type="similarity">
    <text evidence="11 12">Belongs to the ApbE family.</text>
</comment>
<comment type="caution">
    <text evidence="13">The sequence shown here is derived from an EMBL/GenBank/DDBJ whole genome shotgun (WGS) entry which is preliminary data.</text>
</comment>
<evidence type="ECO:0000256" key="11">
    <source>
        <dbReference type="PIRNR" id="PIRNR006268"/>
    </source>
</evidence>
<comment type="function">
    <text evidence="12">Flavin transferase that catalyzes the transfer of the FMN moiety of FAD and its covalent binding to the hydroxyl group of a threonine residue in a target flavoprotein.</text>
</comment>
<comment type="subcellular location">
    <subcellularLocation>
        <location evidence="12">Cell inner membrane</location>
        <topology evidence="12">Lipid-anchor</topology>
        <orientation evidence="12">Periplasmic side</orientation>
    </subcellularLocation>
</comment>
<gene>
    <name evidence="13" type="ORF">SAMN06265373_105133</name>
</gene>
<sequence length="341" mass="36458">MTALSRRSFIFMTLALAACKRGAADLLLSGQTMGTSYTVVAVEPPGGLDEGGLKAAIDAVLADIDQKMSNWNPVSEISQINALSADTPHTLSADMLTLLNAANGVHKNSDGQFDLTLGPLIDLWGFGAQKPTSRIPSDSDVTEAMHSVGQTNTVLLEGSTLTKSRDGTQMYLSAIGKGYGVDRLGDALRALGVTDFMVEIGGDIITSGQNAEGMPWQIAIETPDARQRSFLKVLGVSNLGMATSGDYRNYFEQEGVRYSHIIDAQTGRPVTHPTASVTVLTQNAMLADAWATALLVLGKDRGMEIAERQNLAALFIDREVTSGKMHFKTYATDQFASIQHS</sequence>
<organism evidence="13 14">
    <name type="scientific">Shimia sagamensis</name>
    <dbReference type="NCBI Taxonomy" id="1566352"/>
    <lineage>
        <taxon>Bacteria</taxon>
        <taxon>Pseudomonadati</taxon>
        <taxon>Pseudomonadota</taxon>
        <taxon>Alphaproteobacteria</taxon>
        <taxon>Rhodobacterales</taxon>
        <taxon>Roseobacteraceae</taxon>
    </lineage>
</organism>
<keyword evidence="14" id="KW-1185">Reference proteome</keyword>
<comment type="cofactor">
    <cofactor evidence="1 12">
        <name>Mg(2+)</name>
        <dbReference type="ChEBI" id="CHEBI:18420"/>
    </cofactor>
</comment>
<keyword evidence="12" id="KW-0472">Membrane</keyword>
<evidence type="ECO:0000256" key="12">
    <source>
        <dbReference type="RuleBase" id="RU363002"/>
    </source>
</evidence>
<dbReference type="SUPFAM" id="SSF143631">
    <property type="entry name" value="ApbE-like"/>
    <property type="match status" value="1"/>
</dbReference>
<keyword evidence="5 11" id="KW-0808">Transferase</keyword>
<reference evidence="13 14" key="1">
    <citation type="submission" date="2017-05" db="EMBL/GenBank/DDBJ databases">
        <authorList>
            <person name="Varghese N."/>
            <person name="Submissions S."/>
        </authorList>
    </citation>
    <scope>NUCLEOTIDE SEQUENCE [LARGE SCALE GENOMIC DNA]</scope>
    <source>
        <strain evidence="13 14">DSM 29734</strain>
    </source>
</reference>
<dbReference type="Pfam" id="PF02424">
    <property type="entry name" value="ApbE"/>
    <property type="match status" value="1"/>
</dbReference>
<evidence type="ECO:0000256" key="9">
    <source>
        <dbReference type="ARBA" id="ARBA00031306"/>
    </source>
</evidence>